<comment type="pathway">
    <text evidence="3">Amino-acid biosynthesis; L-valine biosynthesis; L-valine from pyruvate: step 4/4.</text>
</comment>
<dbReference type="AlphaFoldDB" id="A0A845USK3"/>
<comment type="function">
    <text evidence="1">Acts on leucine, isoleucine and valine.</text>
</comment>
<dbReference type="PANTHER" id="PTHR42743:SF11">
    <property type="entry name" value="AMINODEOXYCHORISMATE LYASE"/>
    <property type="match status" value="1"/>
</dbReference>
<keyword evidence="11" id="KW-1185">Reference proteome</keyword>
<dbReference type="Pfam" id="PF01063">
    <property type="entry name" value="Aminotran_4"/>
    <property type="match status" value="1"/>
</dbReference>
<dbReference type="GO" id="GO:0046394">
    <property type="term" value="P:carboxylic acid biosynthetic process"/>
    <property type="evidence" value="ECO:0007669"/>
    <property type="project" value="UniProtKB-ARBA"/>
</dbReference>
<evidence type="ECO:0000313" key="11">
    <source>
        <dbReference type="Proteomes" id="UP000484885"/>
    </source>
</evidence>
<organism evidence="10 11">
    <name type="scientific">Wenzhouxiangella limi</name>
    <dbReference type="NCBI Taxonomy" id="2707351"/>
    <lineage>
        <taxon>Bacteria</taxon>
        <taxon>Pseudomonadati</taxon>
        <taxon>Pseudomonadota</taxon>
        <taxon>Gammaproteobacteria</taxon>
        <taxon>Chromatiales</taxon>
        <taxon>Wenzhouxiangellaceae</taxon>
        <taxon>Wenzhouxiangella</taxon>
    </lineage>
</organism>
<evidence type="ECO:0000256" key="2">
    <source>
        <dbReference type="ARBA" id="ARBA00004824"/>
    </source>
</evidence>
<comment type="catalytic activity">
    <reaction evidence="8">
        <text>L-isoleucine + 2-oxoglutarate = (S)-3-methyl-2-oxopentanoate + L-glutamate</text>
        <dbReference type="Rhea" id="RHEA:24801"/>
        <dbReference type="ChEBI" id="CHEBI:16810"/>
        <dbReference type="ChEBI" id="CHEBI:29985"/>
        <dbReference type="ChEBI" id="CHEBI:35146"/>
        <dbReference type="ChEBI" id="CHEBI:58045"/>
        <dbReference type="EC" id="2.6.1.42"/>
    </reaction>
</comment>
<evidence type="ECO:0000256" key="6">
    <source>
        <dbReference type="ARBA" id="ARBA00013053"/>
    </source>
</evidence>
<evidence type="ECO:0000256" key="5">
    <source>
        <dbReference type="ARBA" id="ARBA00009320"/>
    </source>
</evidence>
<dbReference type="Gene3D" id="3.30.470.10">
    <property type="match status" value="1"/>
</dbReference>
<dbReference type="InterPro" id="IPR043132">
    <property type="entry name" value="BCAT-like_C"/>
</dbReference>
<dbReference type="RefSeq" id="WP_164210196.1">
    <property type="nucleotide sequence ID" value="NZ_JAAGSC010000031.1"/>
</dbReference>
<dbReference type="Gene3D" id="3.20.10.10">
    <property type="entry name" value="D-amino Acid Aminotransferase, subunit A, domain 2"/>
    <property type="match status" value="1"/>
</dbReference>
<protein>
    <recommendedName>
        <fullName evidence="6">branched-chain-amino-acid transaminase</fullName>
        <ecNumber evidence="6">2.6.1.42</ecNumber>
    </recommendedName>
</protein>
<proteinExistence type="inferred from homology"/>
<evidence type="ECO:0000256" key="7">
    <source>
        <dbReference type="ARBA" id="ARBA00048212"/>
    </source>
</evidence>
<dbReference type="InterPro" id="IPR001544">
    <property type="entry name" value="Aminotrans_IV"/>
</dbReference>
<dbReference type="InterPro" id="IPR050571">
    <property type="entry name" value="Class-IV_PLP-Dep_Aminotrnsfr"/>
</dbReference>
<comment type="catalytic activity">
    <reaction evidence="7">
        <text>L-valine + 2-oxoglutarate = 3-methyl-2-oxobutanoate + L-glutamate</text>
        <dbReference type="Rhea" id="RHEA:24813"/>
        <dbReference type="ChEBI" id="CHEBI:11851"/>
        <dbReference type="ChEBI" id="CHEBI:16810"/>
        <dbReference type="ChEBI" id="CHEBI:29985"/>
        <dbReference type="ChEBI" id="CHEBI:57762"/>
        <dbReference type="EC" id="2.6.1.42"/>
    </reaction>
</comment>
<dbReference type="EC" id="2.6.1.42" evidence="6"/>
<gene>
    <name evidence="10" type="ORF">G3I74_03615</name>
</gene>
<evidence type="ECO:0000256" key="9">
    <source>
        <dbReference type="ARBA" id="ARBA00049229"/>
    </source>
</evidence>
<name>A0A845USK3_9GAMM</name>
<dbReference type="GO" id="GO:0004084">
    <property type="term" value="F:branched-chain-amino-acid transaminase activity"/>
    <property type="evidence" value="ECO:0007669"/>
    <property type="project" value="UniProtKB-EC"/>
</dbReference>
<dbReference type="EMBL" id="JAAGSC010000031">
    <property type="protein sequence ID" value="NDY94813.1"/>
    <property type="molecule type" value="Genomic_DNA"/>
</dbReference>
<dbReference type="InterPro" id="IPR043131">
    <property type="entry name" value="BCAT-like_N"/>
</dbReference>
<comment type="pathway">
    <text evidence="2">Amino-acid biosynthesis; L-isoleucine biosynthesis; L-isoleucine from 2-oxobutanoate: step 4/4.</text>
</comment>
<evidence type="ECO:0000256" key="1">
    <source>
        <dbReference type="ARBA" id="ARBA00003109"/>
    </source>
</evidence>
<evidence type="ECO:0000313" key="10">
    <source>
        <dbReference type="EMBL" id="NDY94813.1"/>
    </source>
</evidence>
<comment type="caution">
    <text evidence="10">The sequence shown here is derived from an EMBL/GenBank/DDBJ whole genome shotgun (WGS) entry which is preliminary data.</text>
</comment>
<dbReference type="InterPro" id="IPR036038">
    <property type="entry name" value="Aminotransferase-like"/>
</dbReference>
<accession>A0A845USK3</accession>
<comment type="catalytic activity">
    <reaction evidence="9">
        <text>L-leucine + 2-oxoglutarate = 4-methyl-2-oxopentanoate + L-glutamate</text>
        <dbReference type="Rhea" id="RHEA:18321"/>
        <dbReference type="ChEBI" id="CHEBI:16810"/>
        <dbReference type="ChEBI" id="CHEBI:17865"/>
        <dbReference type="ChEBI" id="CHEBI:29985"/>
        <dbReference type="ChEBI" id="CHEBI:57427"/>
        <dbReference type="EC" id="2.6.1.42"/>
    </reaction>
</comment>
<evidence type="ECO:0000256" key="8">
    <source>
        <dbReference type="ARBA" id="ARBA00048798"/>
    </source>
</evidence>
<evidence type="ECO:0000256" key="4">
    <source>
        <dbReference type="ARBA" id="ARBA00005072"/>
    </source>
</evidence>
<sequence>MNTLIDGSPTHDVPADDRGLLFGETVFETMAFCDGRAPLWDLHMARLTRGAQAIGLEVPDSGLLWRECGRLLKAEQARRAVIRITLTGGSGGQGYWPPTTPGTRRIVQRRPWPATIEGQRRDGLAVVISRFRLGPVWPLSGLKHGNRLLQTMVARECRERGAEEAVLLDDQHQLCEAVSSNLVLVTEAGVLTPPRAEVVGVGLSWLREYSGAGLAVGSVGVEQLETLSEVLVINSVAGIRPVISVEDKPFPIGPVCRRLQSIWQKELFPCA</sequence>
<reference evidence="10 11" key="1">
    <citation type="submission" date="2020-02" db="EMBL/GenBank/DDBJ databases">
        <authorList>
            <person name="Zhang X.-Y."/>
        </authorList>
    </citation>
    <scope>NUCLEOTIDE SEQUENCE [LARGE SCALE GENOMIC DNA]</scope>
    <source>
        <strain evidence="10 11">C33</strain>
    </source>
</reference>
<dbReference type="PANTHER" id="PTHR42743">
    <property type="entry name" value="AMINO-ACID AMINOTRANSFERASE"/>
    <property type="match status" value="1"/>
</dbReference>
<dbReference type="Proteomes" id="UP000484885">
    <property type="component" value="Unassembled WGS sequence"/>
</dbReference>
<dbReference type="SUPFAM" id="SSF56752">
    <property type="entry name" value="D-aminoacid aminotransferase-like PLP-dependent enzymes"/>
    <property type="match status" value="1"/>
</dbReference>
<evidence type="ECO:0000256" key="3">
    <source>
        <dbReference type="ARBA" id="ARBA00004931"/>
    </source>
</evidence>
<comment type="similarity">
    <text evidence="5">Belongs to the class-IV pyridoxal-phosphate-dependent aminotransferase family.</text>
</comment>
<comment type="pathway">
    <text evidence="4">Amino-acid biosynthesis; L-leucine biosynthesis; L-leucine from 3-methyl-2-oxobutanoate: step 4/4.</text>
</comment>